<dbReference type="Gene3D" id="2.40.70.10">
    <property type="entry name" value="Acid Proteases"/>
    <property type="match status" value="1"/>
</dbReference>
<dbReference type="InterPro" id="IPR001995">
    <property type="entry name" value="Peptidase_A2_cat"/>
</dbReference>
<comment type="caution">
    <text evidence="3">The sequence shown here is derived from an EMBL/GenBank/DDBJ whole genome shotgun (WGS) entry which is preliminary data.</text>
</comment>
<evidence type="ECO:0000313" key="3">
    <source>
        <dbReference type="EMBL" id="KKP60548.1"/>
    </source>
</evidence>
<organism evidence="3 4">
    <name type="scientific">Candidatus Roizmanbacteria bacterium GW2011_GWA2_34_18</name>
    <dbReference type="NCBI Taxonomy" id="1618477"/>
    <lineage>
        <taxon>Bacteria</taxon>
        <taxon>Candidatus Roizmaniibacteriota</taxon>
    </lineage>
</organism>
<evidence type="ECO:0000259" key="2">
    <source>
        <dbReference type="PROSITE" id="PS50175"/>
    </source>
</evidence>
<evidence type="ECO:0000313" key="4">
    <source>
        <dbReference type="Proteomes" id="UP000034688"/>
    </source>
</evidence>
<accession>A0A0G0ATP1</accession>
<evidence type="ECO:0000256" key="1">
    <source>
        <dbReference type="ARBA" id="ARBA00022801"/>
    </source>
</evidence>
<dbReference type="Proteomes" id="UP000034688">
    <property type="component" value="Unassembled WGS sequence"/>
</dbReference>
<proteinExistence type="predicted"/>
<feature type="domain" description="Peptidase A2" evidence="2">
    <location>
        <begin position="38"/>
        <end position="116"/>
    </location>
</feature>
<dbReference type="PROSITE" id="PS50175">
    <property type="entry name" value="ASP_PROT_RETROV"/>
    <property type="match status" value="1"/>
</dbReference>
<dbReference type="InterPro" id="IPR021109">
    <property type="entry name" value="Peptidase_aspartic_dom_sf"/>
</dbReference>
<sequence length="136" mass="15656">MALIFPFEKRTSSIFKEVFRPVAQVFLYSEAKKIWYEIWMIVDTGADYTLLPKHLADRLGIDLNKECQLFKTSGIGGEEKVYLKKNLKVKIGNWARVVPVGFLNKENIPPLLGRQGFLETFEVLFSSNHTINFSVK</sequence>
<dbReference type="AlphaFoldDB" id="A0A0G0ATP1"/>
<keyword evidence="1" id="KW-0378">Hydrolase</keyword>
<dbReference type="GO" id="GO:0006508">
    <property type="term" value="P:proteolysis"/>
    <property type="evidence" value="ECO:0007669"/>
    <property type="project" value="InterPro"/>
</dbReference>
<dbReference type="STRING" id="1618477.UR54_C0011G0012"/>
<dbReference type="SUPFAM" id="SSF50630">
    <property type="entry name" value="Acid proteases"/>
    <property type="match status" value="1"/>
</dbReference>
<name>A0A0G0ATP1_9BACT</name>
<dbReference type="Pfam" id="PF13650">
    <property type="entry name" value="Asp_protease_2"/>
    <property type="match status" value="1"/>
</dbReference>
<dbReference type="EMBL" id="LBPP01000011">
    <property type="protein sequence ID" value="KKP60548.1"/>
    <property type="molecule type" value="Genomic_DNA"/>
</dbReference>
<reference evidence="3 4" key="1">
    <citation type="journal article" date="2015" name="Nature">
        <title>rRNA introns, odd ribosomes, and small enigmatic genomes across a large radiation of phyla.</title>
        <authorList>
            <person name="Brown C.T."/>
            <person name="Hug L.A."/>
            <person name="Thomas B.C."/>
            <person name="Sharon I."/>
            <person name="Castelle C.J."/>
            <person name="Singh A."/>
            <person name="Wilkins M.J."/>
            <person name="Williams K.H."/>
            <person name="Banfield J.F."/>
        </authorList>
    </citation>
    <scope>NUCLEOTIDE SEQUENCE [LARGE SCALE GENOMIC DNA]</scope>
</reference>
<dbReference type="GO" id="GO:0004190">
    <property type="term" value="F:aspartic-type endopeptidase activity"/>
    <property type="evidence" value="ECO:0007669"/>
    <property type="project" value="InterPro"/>
</dbReference>
<protein>
    <recommendedName>
        <fullName evidence="2">Peptidase A2 domain-containing protein</fullName>
    </recommendedName>
</protein>
<gene>
    <name evidence="3" type="ORF">UR54_C0011G0012</name>
</gene>